<feature type="transmembrane region" description="Helical" evidence="1">
    <location>
        <begin position="107"/>
        <end position="125"/>
    </location>
</feature>
<evidence type="ECO:0000313" key="2">
    <source>
        <dbReference type="EMBL" id="MEX6633013.1"/>
    </source>
</evidence>
<dbReference type="RefSeq" id="WP_369312950.1">
    <property type="nucleotide sequence ID" value="NZ_JBEHZE010000001.1"/>
</dbReference>
<keyword evidence="3" id="KW-1185">Reference proteome</keyword>
<name>A0ABV3Z3H4_9PROT</name>
<gene>
    <name evidence="2" type="ORF">ABFZ84_05570</name>
</gene>
<feature type="transmembrane region" description="Helical" evidence="1">
    <location>
        <begin position="49"/>
        <end position="68"/>
    </location>
</feature>
<proteinExistence type="predicted"/>
<dbReference type="EMBL" id="JBEHZE010000001">
    <property type="protein sequence ID" value="MEX6633013.1"/>
    <property type="molecule type" value="Genomic_DNA"/>
</dbReference>
<sequence>MKAALLLALRTTTGLLLVIWGSIRAFSPETSLKISDKYYSGSLSVEALQMPLGLAQMALGILVILGLFRVVVYPLQAAVLVISSLAIWKYLLDPLGLYLLTEETRNILFFPSTTVAVATLIILAFKEYDTLALDRVFKR</sequence>
<dbReference type="Proteomes" id="UP001560685">
    <property type="component" value="Unassembled WGS sequence"/>
</dbReference>
<evidence type="ECO:0008006" key="4">
    <source>
        <dbReference type="Google" id="ProtNLM"/>
    </source>
</evidence>
<comment type="caution">
    <text evidence="2">The sequence shown here is derived from an EMBL/GenBank/DDBJ whole genome shotgun (WGS) entry which is preliminary data.</text>
</comment>
<keyword evidence="1" id="KW-1133">Transmembrane helix</keyword>
<reference evidence="2 3" key="1">
    <citation type="submission" date="2024-05" db="EMBL/GenBank/DDBJ databases">
        <title>Three bacterial strains, DH-69, EH-24, and ECK-19 isolated from coastal sediments.</title>
        <authorList>
            <person name="Ye Y.-Q."/>
            <person name="Du Z.-J."/>
        </authorList>
    </citation>
    <scope>NUCLEOTIDE SEQUENCE [LARGE SCALE GENOMIC DNA]</scope>
    <source>
        <strain evidence="2 3">ECK-19</strain>
    </source>
</reference>
<keyword evidence="1" id="KW-0812">Transmembrane</keyword>
<feature type="transmembrane region" description="Helical" evidence="1">
    <location>
        <begin position="75"/>
        <end position="92"/>
    </location>
</feature>
<evidence type="ECO:0000256" key="1">
    <source>
        <dbReference type="SAM" id="Phobius"/>
    </source>
</evidence>
<protein>
    <recommendedName>
        <fullName evidence="4">DoxX family membrane protein</fullName>
    </recommendedName>
</protein>
<evidence type="ECO:0000313" key="3">
    <source>
        <dbReference type="Proteomes" id="UP001560685"/>
    </source>
</evidence>
<organism evidence="2 3">
    <name type="scientific">Hyphococcus lacteus</name>
    <dbReference type="NCBI Taxonomy" id="3143536"/>
    <lineage>
        <taxon>Bacteria</taxon>
        <taxon>Pseudomonadati</taxon>
        <taxon>Pseudomonadota</taxon>
        <taxon>Alphaproteobacteria</taxon>
        <taxon>Parvularculales</taxon>
        <taxon>Parvularculaceae</taxon>
        <taxon>Hyphococcus</taxon>
    </lineage>
</organism>
<accession>A0ABV3Z3H4</accession>
<keyword evidence="1" id="KW-0472">Membrane</keyword>